<protein>
    <submittedName>
        <fullName evidence="2">Uncharacterized protein</fullName>
    </submittedName>
</protein>
<evidence type="ECO:0000256" key="1">
    <source>
        <dbReference type="SAM" id="MobiDB-lite"/>
    </source>
</evidence>
<dbReference type="EMBL" id="KN880870">
    <property type="protein sequence ID" value="KIY61793.1"/>
    <property type="molecule type" value="Genomic_DNA"/>
</dbReference>
<gene>
    <name evidence="2" type="ORF">CYLTODRAFT_204805</name>
</gene>
<dbReference type="AlphaFoldDB" id="A0A0D7ATV6"/>
<reference evidence="2 3" key="1">
    <citation type="journal article" date="2015" name="Fungal Genet. Biol.">
        <title>Evolution of novel wood decay mechanisms in Agaricales revealed by the genome sequences of Fistulina hepatica and Cylindrobasidium torrendii.</title>
        <authorList>
            <person name="Floudas D."/>
            <person name="Held B.W."/>
            <person name="Riley R."/>
            <person name="Nagy L.G."/>
            <person name="Koehler G."/>
            <person name="Ransdell A.S."/>
            <person name="Younus H."/>
            <person name="Chow J."/>
            <person name="Chiniquy J."/>
            <person name="Lipzen A."/>
            <person name="Tritt A."/>
            <person name="Sun H."/>
            <person name="Haridas S."/>
            <person name="LaButti K."/>
            <person name="Ohm R.A."/>
            <person name="Kues U."/>
            <person name="Blanchette R.A."/>
            <person name="Grigoriev I.V."/>
            <person name="Minto R.E."/>
            <person name="Hibbett D.S."/>
        </authorList>
    </citation>
    <scope>NUCLEOTIDE SEQUENCE [LARGE SCALE GENOMIC DNA]</scope>
    <source>
        <strain evidence="2 3">FP15055 ss-10</strain>
    </source>
</reference>
<keyword evidence="3" id="KW-1185">Reference proteome</keyword>
<organism evidence="2 3">
    <name type="scientific">Cylindrobasidium torrendii FP15055 ss-10</name>
    <dbReference type="NCBI Taxonomy" id="1314674"/>
    <lineage>
        <taxon>Eukaryota</taxon>
        <taxon>Fungi</taxon>
        <taxon>Dikarya</taxon>
        <taxon>Basidiomycota</taxon>
        <taxon>Agaricomycotina</taxon>
        <taxon>Agaricomycetes</taxon>
        <taxon>Agaricomycetidae</taxon>
        <taxon>Agaricales</taxon>
        <taxon>Marasmiineae</taxon>
        <taxon>Physalacriaceae</taxon>
        <taxon>Cylindrobasidium</taxon>
    </lineage>
</organism>
<dbReference type="Proteomes" id="UP000054007">
    <property type="component" value="Unassembled WGS sequence"/>
</dbReference>
<sequence length="251" mass="28650">MDFEVVKSMPTTPARKRSRSQVSPQQIKQRKKQVTIKESSVARRKENTYALPDNLEIDNNSDDEEDADEDGEGFITPEQAVRKYKYVMDDFPADVQVIITAAKPFVRHWFASMNLWICTKGMPKSAAYGPVLNMWLSSGEGVPRGARKVLKKISYDPPKFEKLCKMFNYIRTDFIKNGLECVRAELGTIGIPGNKHKDIIKLEIAWLLGEDEPYHCGGLDVANRKFTKKLAFLAPWIVNSARSWMFTRKGK</sequence>
<accession>A0A0D7ATV6</accession>
<evidence type="ECO:0000313" key="2">
    <source>
        <dbReference type="EMBL" id="KIY61793.1"/>
    </source>
</evidence>
<feature type="compositionally biased region" description="Acidic residues" evidence="1">
    <location>
        <begin position="55"/>
        <end position="72"/>
    </location>
</feature>
<evidence type="ECO:0000313" key="3">
    <source>
        <dbReference type="Proteomes" id="UP000054007"/>
    </source>
</evidence>
<feature type="region of interest" description="Disordered" evidence="1">
    <location>
        <begin position="1"/>
        <end position="74"/>
    </location>
</feature>
<name>A0A0D7ATV6_9AGAR</name>
<proteinExistence type="predicted"/>